<evidence type="ECO:0000313" key="2">
    <source>
        <dbReference type="Proteomes" id="UP001145114"/>
    </source>
</evidence>
<evidence type="ECO:0000313" key="1">
    <source>
        <dbReference type="EMBL" id="KAJ1678318.1"/>
    </source>
</evidence>
<feature type="non-terminal residue" evidence="1">
    <location>
        <position position="141"/>
    </location>
</feature>
<organism evidence="1 2">
    <name type="scientific">Spiromyces aspiralis</name>
    <dbReference type="NCBI Taxonomy" id="68401"/>
    <lineage>
        <taxon>Eukaryota</taxon>
        <taxon>Fungi</taxon>
        <taxon>Fungi incertae sedis</taxon>
        <taxon>Zoopagomycota</taxon>
        <taxon>Kickxellomycotina</taxon>
        <taxon>Kickxellomycetes</taxon>
        <taxon>Kickxellales</taxon>
        <taxon>Kickxellaceae</taxon>
        <taxon>Spiromyces</taxon>
    </lineage>
</organism>
<keyword evidence="2" id="KW-1185">Reference proteome</keyword>
<dbReference type="EMBL" id="JAMZIH010001294">
    <property type="protein sequence ID" value="KAJ1678318.1"/>
    <property type="molecule type" value="Genomic_DNA"/>
</dbReference>
<reference evidence="1" key="1">
    <citation type="submission" date="2022-06" db="EMBL/GenBank/DDBJ databases">
        <title>Phylogenomic reconstructions and comparative analyses of Kickxellomycotina fungi.</title>
        <authorList>
            <person name="Reynolds N.K."/>
            <person name="Stajich J.E."/>
            <person name="Barry K."/>
            <person name="Grigoriev I.V."/>
            <person name="Crous P."/>
            <person name="Smith M.E."/>
        </authorList>
    </citation>
    <scope>NUCLEOTIDE SEQUENCE</scope>
    <source>
        <strain evidence="1">RSA 2271</strain>
    </source>
</reference>
<dbReference type="Proteomes" id="UP001145114">
    <property type="component" value="Unassembled WGS sequence"/>
</dbReference>
<sequence>MRKPIREHGEPHQLFYPFQGHHEPNYSDCGRICLRKCCSGTLLRVIDNLERQFDTQLEPEEEIDQDILDIRDSIHYLKLRKKARGHYDELYNLESVLSSLSMEDRHSDGDRDDAQTPEADQTTTIKQDLQRIRDEVKAVAL</sequence>
<name>A0ACC1HRE1_9FUNG</name>
<protein>
    <submittedName>
        <fullName evidence="1">Uncharacterized protein</fullName>
    </submittedName>
</protein>
<comment type="caution">
    <text evidence="1">The sequence shown here is derived from an EMBL/GenBank/DDBJ whole genome shotgun (WGS) entry which is preliminary data.</text>
</comment>
<accession>A0ACC1HRE1</accession>
<gene>
    <name evidence="1" type="ORF">EV182_004306</name>
</gene>
<proteinExistence type="predicted"/>